<proteinExistence type="predicted"/>
<accession>A0A0S4QS80</accession>
<feature type="region of interest" description="Disordered" evidence="1">
    <location>
        <begin position="308"/>
        <end position="335"/>
    </location>
</feature>
<dbReference type="RefSeq" id="WP_091281322.1">
    <property type="nucleotide sequence ID" value="NZ_FAOZ01000018.1"/>
</dbReference>
<evidence type="ECO:0000313" key="3">
    <source>
        <dbReference type="EMBL" id="CUU58355.1"/>
    </source>
</evidence>
<feature type="compositionally biased region" description="Gly residues" evidence="1">
    <location>
        <begin position="312"/>
        <end position="334"/>
    </location>
</feature>
<protein>
    <submittedName>
        <fullName evidence="3">Serine/threonine protein phosphatase PrpC</fullName>
    </submittedName>
</protein>
<dbReference type="SMART" id="SM00332">
    <property type="entry name" value="PP2Cc"/>
    <property type="match status" value="1"/>
</dbReference>
<dbReference type="EMBL" id="FAOZ01000018">
    <property type="protein sequence ID" value="CUU58355.1"/>
    <property type="molecule type" value="Genomic_DNA"/>
</dbReference>
<reference evidence="4" key="1">
    <citation type="submission" date="2015-11" db="EMBL/GenBank/DDBJ databases">
        <authorList>
            <person name="Varghese N."/>
        </authorList>
    </citation>
    <scope>NUCLEOTIDE SEQUENCE [LARGE SCALE GENOMIC DNA]</scope>
    <source>
        <strain evidence="4">DSM 45899</strain>
    </source>
</reference>
<name>A0A0S4QS80_9ACTN</name>
<dbReference type="InterPro" id="IPR036457">
    <property type="entry name" value="PPM-type-like_dom_sf"/>
</dbReference>
<feature type="compositionally biased region" description="Low complexity" evidence="1">
    <location>
        <begin position="21"/>
        <end position="30"/>
    </location>
</feature>
<keyword evidence="4" id="KW-1185">Reference proteome</keyword>
<evidence type="ECO:0000313" key="4">
    <source>
        <dbReference type="Proteomes" id="UP000198802"/>
    </source>
</evidence>
<evidence type="ECO:0000256" key="1">
    <source>
        <dbReference type="SAM" id="MobiDB-lite"/>
    </source>
</evidence>
<dbReference type="CDD" id="cd00143">
    <property type="entry name" value="PP2Cc"/>
    <property type="match status" value="1"/>
</dbReference>
<gene>
    <name evidence="3" type="ORF">Ga0074812_118127</name>
</gene>
<feature type="compositionally biased region" description="Pro residues" evidence="1">
    <location>
        <begin position="8"/>
        <end position="20"/>
    </location>
</feature>
<dbReference type="SUPFAM" id="SSF81606">
    <property type="entry name" value="PP2C-like"/>
    <property type="match status" value="1"/>
</dbReference>
<dbReference type="Proteomes" id="UP000198802">
    <property type="component" value="Unassembled WGS sequence"/>
</dbReference>
<dbReference type="InterPro" id="IPR015655">
    <property type="entry name" value="PP2C"/>
</dbReference>
<feature type="region of interest" description="Disordered" evidence="1">
    <location>
        <begin position="1"/>
        <end position="33"/>
    </location>
</feature>
<organism evidence="3 4">
    <name type="scientific">Parafrankia irregularis</name>
    <dbReference type="NCBI Taxonomy" id="795642"/>
    <lineage>
        <taxon>Bacteria</taxon>
        <taxon>Bacillati</taxon>
        <taxon>Actinomycetota</taxon>
        <taxon>Actinomycetes</taxon>
        <taxon>Frankiales</taxon>
        <taxon>Frankiaceae</taxon>
        <taxon>Parafrankia</taxon>
    </lineage>
</organism>
<feature type="domain" description="PPM-type phosphatase" evidence="2">
    <location>
        <begin position="73"/>
        <end position="365"/>
    </location>
</feature>
<dbReference type="PROSITE" id="PS51746">
    <property type="entry name" value="PPM_2"/>
    <property type="match status" value="1"/>
</dbReference>
<dbReference type="GO" id="GO:0004722">
    <property type="term" value="F:protein serine/threonine phosphatase activity"/>
    <property type="evidence" value="ECO:0007669"/>
    <property type="project" value="InterPro"/>
</dbReference>
<dbReference type="PANTHER" id="PTHR47992">
    <property type="entry name" value="PROTEIN PHOSPHATASE"/>
    <property type="match status" value="1"/>
</dbReference>
<dbReference type="InterPro" id="IPR001932">
    <property type="entry name" value="PPM-type_phosphatase-like_dom"/>
</dbReference>
<dbReference type="AlphaFoldDB" id="A0A0S4QS80"/>
<dbReference type="Gene3D" id="3.60.40.10">
    <property type="entry name" value="PPM-type phosphatase domain"/>
    <property type="match status" value="1"/>
</dbReference>
<dbReference type="Pfam" id="PF13672">
    <property type="entry name" value="PP2C_2"/>
    <property type="match status" value="1"/>
</dbReference>
<sequence length="370" mass="36326">MDTGGTPPAGPEPSAPPPAADPDAAAPTAEADGRTACDECGATAVDEDGFCRECGLRAAPQHGPDTWLSDLGAAAGLSDRGRVHIHNEDGMGLELLPPGVHGPRLGGAVGVVCDGVSSAFGSGPAAQAAAAAAAATLARLVASATPDPDPAPVEPGDAPAVAPELHKALTTALTDAVQAAQDAVLGVAEEQGLAPACTFVGAIVLDDVLAVGWLGDSRAYLVDGAGARVLTEDDTMAAEAVRAGLLPPELAEQGRAAHTITRWLGNARTSWPPRTRVVGLRPPGRVVLCSDGLWNYASAAATLAAHVDASGSGSGSGPGTGTGTGTGTSTGTGTGATPIAVARHLVDVALRAGGADNITVIVIDIPGRPG</sequence>
<evidence type="ECO:0000259" key="2">
    <source>
        <dbReference type="PROSITE" id="PS51746"/>
    </source>
</evidence>